<comment type="caution">
    <text evidence="2">The sequence shown here is derived from an EMBL/GenBank/DDBJ whole genome shotgun (WGS) entry which is preliminary data.</text>
</comment>
<keyword evidence="3" id="KW-1185">Reference proteome</keyword>
<accession>A0AAV4UQ62</accession>
<name>A0AAV4UQ62_CAEEX</name>
<evidence type="ECO:0008006" key="4">
    <source>
        <dbReference type="Google" id="ProtNLM"/>
    </source>
</evidence>
<evidence type="ECO:0000256" key="1">
    <source>
        <dbReference type="SAM" id="Phobius"/>
    </source>
</evidence>
<gene>
    <name evidence="2" type="ORF">CEXT_628091</name>
</gene>
<sequence>MCYRHSLLNESSRQRPRMKRVAEEAAATTTTTPFQTMGYEVQALFSSAAAPGFFYYTFCAPVGSFGVLFLVFFGCCKPVKFCFGKTHKSLINLLNPFWCDCSIPSQRRI</sequence>
<evidence type="ECO:0000313" key="3">
    <source>
        <dbReference type="Proteomes" id="UP001054945"/>
    </source>
</evidence>
<protein>
    <recommendedName>
        <fullName evidence="4">Transmembrane protein</fullName>
    </recommendedName>
</protein>
<organism evidence="2 3">
    <name type="scientific">Caerostris extrusa</name>
    <name type="common">Bark spider</name>
    <name type="synonym">Caerostris bankana</name>
    <dbReference type="NCBI Taxonomy" id="172846"/>
    <lineage>
        <taxon>Eukaryota</taxon>
        <taxon>Metazoa</taxon>
        <taxon>Ecdysozoa</taxon>
        <taxon>Arthropoda</taxon>
        <taxon>Chelicerata</taxon>
        <taxon>Arachnida</taxon>
        <taxon>Araneae</taxon>
        <taxon>Araneomorphae</taxon>
        <taxon>Entelegynae</taxon>
        <taxon>Araneoidea</taxon>
        <taxon>Araneidae</taxon>
        <taxon>Caerostris</taxon>
    </lineage>
</organism>
<keyword evidence="1" id="KW-0812">Transmembrane</keyword>
<keyword evidence="1" id="KW-0472">Membrane</keyword>
<feature type="transmembrane region" description="Helical" evidence="1">
    <location>
        <begin position="53"/>
        <end position="75"/>
    </location>
</feature>
<dbReference type="EMBL" id="BPLR01013251">
    <property type="protein sequence ID" value="GIY59877.1"/>
    <property type="molecule type" value="Genomic_DNA"/>
</dbReference>
<dbReference type="Proteomes" id="UP001054945">
    <property type="component" value="Unassembled WGS sequence"/>
</dbReference>
<dbReference type="AlphaFoldDB" id="A0AAV4UQ62"/>
<proteinExistence type="predicted"/>
<evidence type="ECO:0000313" key="2">
    <source>
        <dbReference type="EMBL" id="GIY59877.1"/>
    </source>
</evidence>
<reference evidence="2 3" key="1">
    <citation type="submission" date="2021-06" db="EMBL/GenBank/DDBJ databases">
        <title>Caerostris extrusa draft genome.</title>
        <authorList>
            <person name="Kono N."/>
            <person name="Arakawa K."/>
        </authorList>
    </citation>
    <scope>NUCLEOTIDE SEQUENCE [LARGE SCALE GENOMIC DNA]</scope>
</reference>
<keyword evidence="1" id="KW-1133">Transmembrane helix</keyword>